<comment type="caution">
    <text evidence="3">The sequence shown here is derived from an EMBL/GenBank/DDBJ whole genome shotgun (WGS) entry which is preliminary data.</text>
</comment>
<dbReference type="SUPFAM" id="SSF109854">
    <property type="entry name" value="DinB/YfiT-like putative metalloenzymes"/>
    <property type="match status" value="1"/>
</dbReference>
<keyword evidence="2" id="KW-0479">Metal-binding</keyword>
<evidence type="ECO:0000256" key="2">
    <source>
        <dbReference type="ARBA" id="ARBA00022723"/>
    </source>
</evidence>
<proteinExistence type="inferred from homology"/>
<sequence length="166" mass="18818">MRLGDFFMPEFLHEMATTRKILDAIPEEHFDYKSNEKAMSLGALANHIAEIPTWIPAAFLHSELDFSTANYVPKDFKKVSELLSFFDSNVNEATQLLKEVSNETLNEEWTLRNGSAIYFTMPKSAVYRSFVMNHLIHHRGQLSAYLRALGAKVPGMYGPSADEQTA</sequence>
<dbReference type="Proteomes" id="UP001317191">
    <property type="component" value="Unassembled WGS sequence"/>
</dbReference>
<keyword evidence="4" id="KW-1185">Reference proteome</keyword>
<evidence type="ECO:0000256" key="1">
    <source>
        <dbReference type="ARBA" id="ARBA00008635"/>
    </source>
</evidence>
<gene>
    <name evidence="3" type="ORF">NAT50_02300</name>
</gene>
<protein>
    <submittedName>
        <fullName evidence="3">DinB family protein</fullName>
    </submittedName>
</protein>
<dbReference type="InterPro" id="IPR007837">
    <property type="entry name" value="DinB"/>
</dbReference>
<dbReference type="RefSeq" id="WP_250591069.1">
    <property type="nucleotide sequence ID" value="NZ_JAMLJM010000001.1"/>
</dbReference>
<comment type="similarity">
    <text evidence="1">Belongs to the DinB family.</text>
</comment>
<organism evidence="3 4">
    <name type="scientific">Flavobacterium luminosum</name>
    <dbReference type="NCBI Taxonomy" id="2949086"/>
    <lineage>
        <taxon>Bacteria</taxon>
        <taxon>Pseudomonadati</taxon>
        <taxon>Bacteroidota</taxon>
        <taxon>Flavobacteriia</taxon>
        <taxon>Flavobacteriales</taxon>
        <taxon>Flavobacteriaceae</taxon>
        <taxon>Flavobacterium</taxon>
    </lineage>
</organism>
<evidence type="ECO:0000313" key="4">
    <source>
        <dbReference type="Proteomes" id="UP001317191"/>
    </source>
</evidence>
<dbReference type="EMBL" id="JAMLJM010000001">
    <property type="protein sequence ID" value="MCL9808180.1"/>
    <property type="molecule type" value="Genomic_DNA"/>
</dbReference>
<dbReference type="InterPro" id="IPR034660">
    <property type="entry name" value="DinB/YfiT-like"/>
</dbReference>
<dbReference type="Gene3D" id="1.20.120.450">
    <property type="entry name" value="dinb family like domain"/>
    <property type="match status" value="1"/>
</dbReference>
<evidence type="ECO:0000313" key="3">
    <source>
        <dbReference type="EMBL" id="MCL9808180.1"/>
    </source>
</evidence>
<reference evidence="3 4" key="1">
    <citation type="submission" date="2022-05" db="EMBL/GenBank/DDBJ databases">
        <title>Flavobacterium sp., isolated from activated sludge.</title>
        <authorList>
            <person name="Ran Q."/>
        </authorList>
    </citation>
    <scope>NUCLEOTIDE SEQUENCE [LARGE SCALE GENOMIC DNA]</scope>
    <source>
        <strain evidence="3 4">HXWNR70</strain>
    </source>
</reference>
<dbReference type="Pfam" id="PF05163">
    <property type="entry name" value="DinB"/>
    <property type="match status" value="1"/>
</dbReference>
<name>A0ABT0TLA9_9FLAO</name>
<accession>A0ABT0TLA9</accession>